<dbReference type="AlphaFoldDB" id="A0AAX6FCB9"/>
<proteinExistence type="predicted"/>
<name>A0AAX6FCB9_IRIPA</name>
<dbReference type="EMBL" id="JANAVB010029819">
    <property type="protein sequence ID" value="KAJ6814107.1"/>
    <property type="molecule type" value="Genomic_DNA"/>
</dbReference>
<protein>
    <submittedName>
        <fullName evidence="1">Zinc finger protein CONSTANS-LIKE 1-like</fullName>
    </submittedName>
</protein>
<reference evidence="1" key="2">
    <citation type="submission" date="2023-04" db="EMBL/GenBank/DDBJ databases">
        <authorList>
            <person name="Bruccoleri R.E."/>
            <person name="Oakeley E.J."/>
            <person name="Faust A.-M."/>
            <person name="Dessus-Babus S."/>
            <person name="Altorfer M."/>
            <person name="Burckhardt D."/>
            <person name="Oertli M."/>
            <person name="Naumann U."/>
            <person name="Petersen F."/>
            <person name="Wong J."/>
        </authorList>
    </citation>
    <scope>NUCLEOTIDE SEQUENCE</scope>
    <source>
        <strain evidence="1">GSM-AAB239-AS_SAM_17_03QT</strain>
        <tissue evidence="1">Leaf</tissue>
    </source>
</reference>
<sequence length="41" mass="4905">MKKSQHAVWFPSLSHSLDLYLAFHQQKYEKHLVTLESHPKN</sequence>
<comment type="caution">
    <text evidence="1">The sequence shown here is derived from an EMBL/GenBank/DDBJ whole genome shotgun (WGS) entry which is preliminary data.</text>
</comment>
<organism evidence="1 2">
    <name type="scientific">Iris pallida</name>
    <name type="common">Sweet iris</name>
    <dbReference type="NCBI Taxonomy" id="29817"/>
    <lineage>
        <taxon>Eukaryota</taxon>
        <taxon>Viridiplantae</taxon>
        <taxon>Streptophyta</taxon>
        <taxon>Embryophyta</taxon>
        <taxon>Tracheophyta</taxon>
        <taxon>Spermatophyta</taxon>
        <taxon>Magnoliopsida</taxon>
        <taxon>Liliopsida</taxon>
        <taxon>Asparagales</taxon>
        <taxon>Iridaceae</taxon>
        <taxon>Iridoideae</taxon>
        <taxon>Irideae</taxon>
        <taxon>Iris</taxon>
    </lineage>
</organism>
<evidence type="ECO:0000313" key="2">
    <source>
        <dbReference type="Proteomes" id="UP001140949"/>
    </source>
</evidence>
<accession>A0AAX6FCB9</accession>
<dbReference type="Proteomes" id="UP001140949">
    <property type="component" value="Unassembled WGS sequence"/>
</dbReference>
<keyword evidence="2" id="KW-1185">Reference proteome</keyword>
<evidence type="ECO:0000313" key="1">
    <source>
        <dbReference type="EMBL" id="KAJ6814107.1"/>
    </source>
</evidence>
<gene>
    <name evidence="1" type="ORF">M6B38_139440</name>
</gene>
<reference evidence="1" key="1">
    <citation type="journal article" date="2023" name="GigaByte">
        <title>Genome assembly of the bearded iris, Iris pallida Lam.</title>
        <authorList>
            <person name="Bruccoleri R.E."/>
            <person name="Oakeley E.J."/>
            <person name="Faust A.M.E."/>
            <person name="Altorfer M."/>
            <person name="Dessus-Babus S."/>
            <person name="Burckhardt D."/>
            <person name="Oertli M."/>
            <person name="Naumann U."/>
            <person name="Petersen F."/>
            <person name="Wong J."/>
        </authorList>
    </citation>
    <scope>NUCLEOTIDE SEQUENCE</scope>
    <source>
        <strain evidence="1">GSM-AAB239-AS_SAM_17_03QT</strain>
    </source>
</reference>